<dbReference type="PROSITE" id="PS51839">
    <property type="entry name" value="4FE4S_HC3"/>
    <property type="match status" value="1"/>
</dbReference>
<dbReference type="CDD" id="cd00207">
    <property type="entry name" value="fer2"/>
    <property type="match status" value="1"/>
</dbReference>
<dbReference type="Pfam" id="PF13510">
    <property type="entry name" value="Fer2_4"/>
    <property type="match status" value="1"/>
</dbReference>
<accession>A0ABW2S1N5</accession>
<dbReference type="EMBL" id="JBHTCS010000022">
    <property type="protein sequence ID" value="MFC7449930.1"/>
    <property type="molecule type" value="Genomic_DNA"/>
</dbReference>
<dbReference type="SUPFAM" id="SSF54292">
    <property type="entry name" value="2Fe-2S ferredoxin-like"/>
    <property type="match status" value="1"/>
</dbReference>
<dbReference type="PROSITE" id="PS00641">
    <property type="entry name" value="COMPLEX1_75K_1"/>
    <property type="match status" value="1"/>
</dbReference>
<name>A0ABW2S1N5_9NOCA</name>
<sequence>MTVNTNDDATELPVPEDLVSATIDGVPIAVPKGTLVIRAAEMVGIQIPRFCDHPLLDPVGACRQCLVDVEGQRKPLASCTTTVTDGMAVHTQLTSPVADKAQRGVMELLLINHPLDCPVCDKGGECPLQNQAMSNGRTESRFGGVKRTFPKPIPLSSEVLLDRERCVLCARCTRFSQQIAGDPFIDLLERGALQQVGIYAKEPFESYFSGNTVQICPVGALTGAAYRFRARPFDLVSSPSACEHCASGCDLRTDHRRGTVVRRMAGDDPAVNEEWNCDKGRWAFTYATAPDRITTPMVRADDGTLVPASWPQALATAARGLSSAGGGVVSSDLQAVATGTGVLVGGRSTLEDAYAYAKFARVVLGTNDIDFRSRPHSAEEADFLAARHWVTVSYHDLENAPTVLLVGFEPEEESPIVYLRLRKAARRGTLVVQSIAPYASRGLEKMSGSLLQAAPGTEAAALDALRESELLRKPGAVIMVGERLAAFPGALSAAVRLADHTGARLVWVPRRAGDRGALEAGALPQLLPGGRPVADAAARRQVAQAWGCTDLPAARGRDTADILAAARDGRLGALVIGGVEPGDLADPRAALAAIEAAGFVISLELRRSEVTDRADVVFPVAPVAEKAGTFLDWEGRPRDFDAALHGTGAMPDLRVLDAIADRMGVRLGLPDAASARAELARLGRWDGEAPAPPTVAPGEPARPGPGEAVLAGWRMLLDAGRMQDGEPHLAGTARAPVVRLSAVTAAEIGAGDGDPVTVSTDRGAITLPLAITDLPDRVVWLPLNSPGSAVFRELATLPGGVVRIHAATTGTER</sequence>
<evidence type="ECO:0000256" key="7">
    <source>
        <dbReference type="ARBA" id="ARBA00022967"/>
    </source>
</evidence>
<dbReference type="PROSITE" id="PS00643">
    <property type="entry name" value="COMPLEX1_75K_3"/>
    <property type="match status" value="1"/>
</dbReference>
<feature type="domain" description="4Fe-4S His(Cys)3-ligated-type" evidence="15">
    <location>
        <begin position="97"/>
        <end position="136"/>
    </location>
</feature>
<dbReference type="PANTHER" id="PTHR43105:SF12">
    <property type="entry name" value="NADH-QUINONE OXIDOREDUCTASE SUBUNIT G"/>
    <property type="match status" value="1"/>
</dbReference>
<keyword evidence="17" id="KW-1185">Reference proteome</keyword>
<keyword evidence="10 12" id="KW-0520">NAD</keyword>
<organism evidence="16 17">
    <name type="scientific">Rhodococcus daqingensis</name>
    <dbReference type="NCBI Taxonomy" id="2479363"/>
    <lineage>
        <taxon>Bacteria</taxon>
        <taxon>Bacillati</taxon>
        <taxon>Actinomycetota</taxon>
        <taxon>Actinomycetes</taxon>
        <taxon>Mycobacteriales</taxon>
        <taxon>Nocardiaceae</taxon>
        <taxon>Rhodococcus</taxon>
    </lineage>
</organism>
<dbReference type="Pfam" id="PF04879">
    <property type="entry name" value="Molybdop_Fe4S4"/>
    <property type="match status" value="1"/>
</dbReference>
<evidence type="ECO:0000256" key="3">
    <source>
        <dbReference type="ARBA" id="ARBA00022485"/>
    </source>
</evidence>
<dbReference type="InterPro" id="IPR010228">
    <property type="entry name" value="NADH_UbQ_OxRdtase_Gsu"/>
</dbReference>
<keyword evidence="9 12" id="KW-0411">Iron-sulfur</keyword>
<keyword evidence="4 12" id="KW-0001">2Fe-2S</keyword>
<dbReference type="SMART" id="SM00926">
    <property type="entry name" value="Molybdop_Fe4S4"/>
    <property type="match status" value="1"/>
</dbReference>
<evidence type="ECO:0000256" key="10">
    <source>
        <dbReference type="ARBA" id="ARBA00023027"/>
    </source>
</evidence>
<evidence type="ECO:0000256" key="8">
    <source>
        <dbReference type="ARBA" id="ARBA00023004"/>
    </source>
</evidence>
<dbReference type="Pfam" id="PF00384">
    <property type="entry name" value="Molybdopterin"/>
    <property type="match status" value="1"/>
</dbReference>
<feature type="domain" description="4Fe-4S Mo/W bis-MGD-type" evidence="14">
    <location>
        <begin position="235"/>
        <end position="291"/>
    </location>
</feature>
<evidence type="ECO:0000256" key="6">
    <source>
        <dbReference type="ARBA" id="ARBA00022723"/>
    </source>
</evidence>
<dbReference type="InterPro" id="IPR036010">
    <property type="entry name" value="2Fe-2S_ferredoxin-like_sf"/>
</dbReference>
<evidence type="ECO:0000259" key="13">
    <source>
        <dbReference type="PROSITE" id="PS51085"/>
    </source>
</evidence>
<proteinExistence type="inferred from homology"/>
<dbReference type="InterPro" id="IPR006657">
    <property type="entry name" value="MoPterin_dinucl-bd_dom"/>
</dbReference>
<dbReference type="Pfam" id="PF01568">
    <property type="entry name" value="Molydop_binding"/>
    <property type="match status" value="1"/>
</dbReference>
<dbReference type="PROSITE" id="PS51669">
    <property type="entry name" value="4FE4S_MOW_BIS_MGD"/>
    <property type="match status" value="1"/>
</dbReference>
<dbReference type="Gene3D" id="3.10.20.740">
    <property type="match status" value="1"/>
</dbReference>
<keyword evidence="6 12" id="KW-0479">Metal-binding</keyword>
<dbReference type="SUPFAM" id="SSF50692">
    <property type="entry name" value="ADC-like"/>
    <property type="match status" value="1"/>
</dbReference>
<evidence type="ECO:0000313" key="17">
    <source>
        <dbReference type="Proteomes" id="UP001596484"/>
    </source>
</evidence>
<dbReference type="InterPro" id="IPR009010">
    <property type="entry name" value="Asp_de-COase-like_dom_sf"/>
</dbReference>
<dbReference type="Gene3D" id="3.40.50.740">
    <property type="match status" value="2"/>
</dbReference>
<comment type="catalytic activity">
    <reaction evidence="11 12">
        <text>a quinone + NADH + 5 H(+)(in) = a quinol + NAD(+) + 4 H(+)(out)</text>
        <dbReference type="Rhea" id="RHEA:57888"/>
        <dbReference type="ChEBI" id="CHEBI:15378"/>
        <dbReference type="ChEBI" id="CHEBI:24646"/>
        <dbReference type="ChEBI" id="CHEBI:57540"/>
        <dbReference type="ChEBI" id="CHEBI:57945"/>
        <dbReference type="ChEBI" id="CHEBI:132124"/>
    </reaction>
</comment>
<keyword evidence="8 12" id="KW-0408">Iron</keyword>
<dbReference type="InterPro" id="IPR006656">
    <property type="entry name" value="Mopterin_OxRdtase"/>
</dbReference>
<dbReference type="Gene3D" id="3.30.70.20">
    <property type="match status" value="1"/>
</dbReference>
<dbReference type="InterPro" id="IPR006963">
    <property type="entry name" value="Mopterin_OxRdtase_4Fe-4S_dom"/>
</dbReference>
<dbReference type="Pfam" id="PF10588">
    <property type="entry name" value="NADH-G_4Fe-4S_3"/>
    <property type="match status" value="1"/>
</dbReference>
<dbReference type="Pfam" id="PF22117">
    <property type="entry name" value="Fer4_Nqo3"/>
    <property type="match status" value="1"/>
</dbReference>
<dbReference type="InterPro" id="IPR001041">
    <property type="entry name" value="2Fe-2S_ferredoxin-type"/>
</dbReference>
<keyword evidence="3 12" id="KW-0004">4Fe-4S</keyword>
<evidence type="ECO:0000256" key="1">
    <source>
        <dbReference type="ARBA" id="ARBA00001966"/>
    </source>
</evidence>
<keyword evidence="7 12" id="KW-1278">Translocase</keyword>
<evidence type="ECO:0000256" key="5">
    <source>
        <dbReference type="ARBA" id="ARBA00022719"/>
    </source>
</evidence>
<reference evidence="17" key="1">
    <citation type="journal article" date="2019" name="Int. J. Syst. Evol. Microbiol.">
        <title>The Global Catalogue of Microorganisms (GCM) 10K type strain sequencing project: providing services to taxonomists for standard genome sequencing and annotation.</title>
        <authorList>
            <consortium name="The Broad Institute Genomics Platform"/>
            <consortium name="The Broad Institute Genome Sequencing Center for Infectious Disease"/>
            <person name="Wu L."/>
            <person name="Ma J."/>
        </authorList>
    </citation>
    <scope>NUCLEOTIDE SEQUENCE [LARGE SCALE GENOMIC DNA]</scope>
    <source>
        <strain evidence="17">ICMP 19430</strain>
    </source>
</reference>
<feature type="domain" description="2Fe-2S ferredoxin-type" evidence="13">
    <location>
        <begin position="17"/>
        <end position="95"/>
    </location>
</feature>
<dbReference type="InterPro" id="IPR050123">
    <property type="entry name" value="Prok_molybdopt-oxidoreductase"/>
</dbReference>
<evidence type="ECO:0000259" key="14">
    <source>
        <dbReference type="PROSITE" id="PS51669"/>
    </source>
</evidence>
<comment type="caution">
    <text evidence="16">The sequence shown here is derived from an EMBL/GenBank/DDBJ whole genome shotgun (WGS) entry which is preliminary data.</text>
</comment>
<dbReference type="SUPFAM" id="SSF53706">
    <property type="entry name" value="Formate dehydrogenase/DMSO reductase, domains 1-3"/>
    <property type="match status" value="1"/>
</dbReference>
<dbReference type="SMART" id="SM00929">
    <property type="entry name" value="NADH-G_4Fe-4S_3"/>
    <property type="match status" value="1"/>
</dbReference>
<dbReference type="CDD" id="cd02788">
    <property type="entry name" value="MopB_CT_NDH-1_NuoG2-N7"/>
    <property type="match status" value="1"/>
</dbReference>
<dbReference type="Gene3D" id="3.40.228.10">
    <property type="entry name" value="Dimethylsulfoxide Reductase, domain 2"/>
    <property type="match status" value="1"/>
</dbReference>
<dbReference type="Gene3D" id="2.40.40.20">
    <property type="match status" value="1"/>
</dbReference>
<dbReference type="InterPro" id="IPR019574">
    <property type="entry name" value="NADH_UbQ_OxRdtase_Gsu_4Fe4S-bd"/>
</dbReference>
<evidence type="ECO:0000256" key="11">
    <source>
        <dbReference type="ARBA" id="ARBA00047712"/>
    </source>
</evidence>
<evidence type="ECO:0000256" key="9">
    <source>
        <dbReference type="ARBA" id="ARBA00023014"/>
    </source>
</evidence>
<dbReference type="Proteomes" id="UP001596484">
    <property type="component" value="Unassembled WGS sequence"/>
</dbReference>
<evidence type="ECO:0000313" key="16">
    <source>
        <dbReference type="EMBL" id="MFC7449930.1"/>
    </source>
</evidence>
<dbReference type="NCBIfam" id="NF005895">
    <property type="entry name" value="PRK07860.1"/>
    <property type="match status" value="1"/>
</dbReference>
<dbReference type="EC" id="7.1.1.-" evidence="12"/>
<dbReference type="Gene3D" id="2.20.25.90">
    <property type="entry name" value="ADC-like domains"/>
    <property type="match status" value="1"/>
</dbReference>
<dbReference type="PROSITE" id="PS51085">
    <property type="entry name" value="2FE2S_FER_2"/>
    <property type="match status" value="1"/>
</dbReference>
<evidence type="ECO:0000256" key="2">
    <source>
        <dbReference type="ARBA" id="ARBA00005404"/>
    </source>
</evidence>
<dbReference type="NCBIfam" id="TIGR01973">
    <property type="entry name" value="NuoG"/>
    <property type="match status" value="1"/>
</dbReference>
<comment type="cofactor">
    <cofactor evidence="12">
        <name>[2Fe-2S] cluster</name>
        <dbReference type="ChEBI" id="CHEBI:190135"/>
    </cofactor>
    <text evidence="12">Binds 1 [2Fe-2S] cluster per subunit.</text>
</comment>
<gene>
    <name evidence="16" type="ORF">ACFQS9_18695</name>
</gene>
<dbReference type="PROSITE" id="PS00642">
    <property type="entry name" value="COMPLEX1_75K_2"/>
    <property type="match status" value="1"/>
</dbReference>
<evidence type="ECO:0000259" key="15">
    <source>
        <dbReference type="PROSITE" id="PS51839"/>
    </source>
</evidence>
<dbReference type="RefSeq" id="WP_378407382.1">
    <property type="nucleotide sequence ID" value="NZ_JBHTCS010000022.1"/>
</dbReference>
<protein>
    <recommendedName>
        <fullName evidence="12">NADH-quinone oxidoreductase</fullName>
        <ecNumber evidence="12">7.1.1.-</ecNumber>
    </recommendedName>
</protein>
<dbReference type="InterPro" id="IPR054351">
    <property type="entry name" value="NADH_UbQ_OxRdtase_ferredoxin"/>
</dbReference>
<dbReference type="InterPro" id="IPR000283">
    <property type="entry name" value="NADH_UbQ_OxRdtase_75kDa_su_CS"/>
</dbReference>
<dbReference type="SUPFAM" id="SSF54862">
    <property type="entry name" value="4Fe-4S ferredoxins"/>
    <property type="match status" value="1"/>
</dbReference>
<keyword evidence="5 12" id="KW-0874">Quinone</keyword>
<evidence type="ECO:0000256" key="12">
    <source>
        <dbReference type="RuleBase" id="RU003525"/>
    </source>
</evidence>
<dbReference type="PANTHER" id="PTHR43105">
    <property type="entry name" value="RESPIRATORY NITRATE REDUCTASE"/>
    <property type="match status" value="1"/>
</dbReference>
<comment type="function">
    <text evidence="12">NDH-1 shuttles electrons from NADH, via FMN and iron-sulfur (Fe-S) centers, to quinones in the respiratory chain. Couples the redox reaction to proton translocation (for every two electrons transferred, four hydrogen ions are translocated across the cytoplasmic membrane), and thus conserves the redox energy in a proton gradient.</text>
</comment>
<dbReference type="GO" id="GO:0050136">
    <property type="term" value="F:NADH dehydrogenase (quinone) (non-electrogenic) activity"/>
    <property type="evidence" value="ECO:0007669"/>
    <property type="project" value="UniProtKB-EC"/>
</dbReference>
<evidence type="ECO:0000256" key="4">
    <source>
        <dbReference type="ARBA" id="ARBA00022714"/>
    </source>
</evidence>
<comment type="cofactor">
    <cofactor evidence="1 12">
        <name>[4Fe-4S] cluster</name>
        <dbReference type="ChEBI" id="CHEBI:49883"/>
    </cofactor>
</comment>
<comment type="similarity">
    <text evidence="2 12">Belongs to the complex I 75 kDa subunit family.</text>
</comment>
<keyword evidence="16" id="KW-0560">Oxidoreductase</keyword>